<feature type="transmembrane region" description="Helical" evidence="16">
    <location>
        <begin position="146"/>
        <end position="162"/>
    </location>
</feature>
<dbReference type="PANTHER" id="PTHR14269">
    <property type="entry name" value="CDP-DIACYLGLYCEROL--GLYCEROL-3-PHOSPHATE 3-PHOSPHATIDYLTRANSFERASE-RELATED"/>
    <property type="match status" value="1"/>
</dbReference>
<dbReference type="AlphaFoldDB" id="A0A9X7W0J9"/>
<evidence type="ECO:0000256" key="9">
    <source>
        <dbReference type="ARBA" id="ARBA00022989"/>
    </source>
</evidence>
<evidence type="ECO:0000256" key="3">
    <source>
        <dbReference type="ARBA" id="ARBA00010441"/>
    </source>
</evidence>
<evidence type="ECO:0000256" key="11">
    <source>
        <dbReference type="ARBA" id="ARBA00023136"/>
    </source>
</evidence>
<dbReference type="GO" id="GO:0012505">
    <property type="term" value="C:endomembrane system"/>
    <property type="evidence" value="ECO:0007669"/>
    <property type="project" value="UniProtKB-SubCell"/>
</dbReference>
<evidence type="ECO:0000256" key="13">
    <source>
        <dbReference type="ARBA" id="ARBA00023264"/>
    </source>
</evidence>
<evidence type="ECO:0000256" key="1">
    <source>
        <dbReference type="ARBA" id="ARBA00000287"/>
    </source>
</evidence>
<dbReference type="KEGG" id="afx:JZ786_02750"/>
<protein>
    <recommendedName>
        <fullName evidence="5">CDP-diacylglycerol--serine O-phosphatidyltransferase</fullName>
        <ecNumber evidence="4">2.7.8.8</ecNumber>
    </recommendedName>
    <alternativeName>
        <fullName evidence="14">Phosphatidylserine synthase</fullName>
    </alternativeName>
</protein>
<dbReference type="Proteomes" id="UP000663505">
    <property type="component" value="Chromosome"/>
</dbReference>
<keyword evidence="13" id="KW-1208">Phospholipid metabolism</keyword>
<feature type="transmembrane region" description="Helical" evidence="16">
    <location>
        <begin position="91"/>
        <end position="109"/>
    </location>
</feature>
<evidence type="ECO:0000256" key="16">
    <source>
        <dbReference type="SAM" id="Phobius"/>
    </source>
</evidence>
<evidence type="ECO:0000256" key="10">
    <source>
        <dbReference type="ARBA" id="ARBA00023098"/>
    </source>
</evidence>
<dbReference type="GO" id="GO:0008654">
    <property type="term" value="P:phospholipid biosynthetic process"/>
    <property type="evidence" value="ECO:0007669"/>
    <property type="project" value="UniProtKB-KW"/>
</dbReference>
<evidence type="ECO:0000313" key="18">
    <source>
        <dbReference type="Proteomes" id="UP000663505"/>
    </source>
</evidence>
<gene>
    <name evidence="17" type="primary">pssA</name>
    <name evidence="17" type="ORF">JZ786_02750</name>
</gene>
<name>A0A9X7W0J9_9BACL</name>
<evidence type="ECO:0000256" key="8">
    <source>
        <dbReference type="ARBA" id="ARBA00022692"/>
    </source>
</evidence>
<evidence type="ECO:0000256" key="2">
    <source>
        <dbReference type="ARBA" id="ARBA00004127"/>
    </source>
</evidence>
<evidence type="ECO:0000256" key="7">
    <source>
        <dbReference type="ARBA" id="ARBA00022679"/>
    </source>
</evidence>
<keyword evidence="7 15" id="KW-0808">Transferase</keyword>
<feature type="transmembrane region" description="Helical" evidence="16">
    <location>
        <begin position="174"/>
        <end position="194"/>
    </location>
</feature>
<evidence type="ECO:0000313" key="17">
    <source>
        <dbReference type="EMBL" id="QSO47967.1"/>
    </source>
</evidence>
<sequence>MFTKSIPSLLTISNLILGFIALMLTLGGRTADAALLIVIGMVLDGLDGRVARWLHAESNFGKELDSLSDIVTFGAAPAFIMYQSLLQFEGFVGVLIAILFPVAGALRLARFNVQKSSTKYFVGLPITAAGGILATMALYQNLIQESATVLPIAMVVLAVLMVSRVRYPNFKKVAFPRSAIVMVPLLAVVVYIVFRYQHSAVNRLIFIPLAVYALYGVWRFIRKRRGLIDDDVESDVANSGTKS</sequence>
<dbReference type="GO" id="GO:0016020">
    <property type="term" value="C:membrane"/>
    <property type="evidence" value="ECO:0007669"/>
    <property type="project" value="InterPro"/>
</dbReference>
<keyword evidence="12" id="KW-0594">Phospholipid biosynthesis</keyword>
<keyword evidence="18" id="KW-1185">Reference proteome</keyword>
<keyword evidence="6" id="KW-0444">Lipid biosynthesis</keyword>
<feature type="transmembrane region" description="Helical" evidence="16">
    <location>
        <begin position="7"/>
        <end position="27"/>
    </location>
</feature>
<dbReference type="InterPro" id="IPR048254">
    <property type="entry name" value="CDP_ALCOHOL_P_TRANSF_CS"/>
</dbReference>
<reference evidence="17 18" key="1">
    <citation type="submission" date="2021-02" db="EMBL/GenBank/DDBJ databases">
        <title>Alicyclobacillus curvatus sp. nov. and Alicyclobacillus mengziensis sp. nov., two acidophilic bacteria isolated from acid mine drainage.</title>
        <authorList>
            <person name="Huang Y."/>
        </authorList>
    </citation>
    <scope>NUCLEOTIDE SEQUENCE [LARGE SCALE GENOMIC DNA]</scope>
    <source>
        <strain evidence="17 18">S30H14</strain>
    </source>
</reference>
<organism evidence="17 18">
    <name type="scientific">Alicyclobacillus mengziensis</name>
    <dbReference type="NCBI Taxonomy" id="2931921"/>
    <lineage>
        <taxon>Bacteria</taxon>
        <taxon>Bacillati</taxon>
        <taxon>Bacillota</taxon>
        <taxon>Bacilli</taxon>
        <taxon>Bacillales</taxon>
        <taxon>Alicyclobacillaceae</taxon>
        <taxon>Alicyclobacillus</taxon>
    </lineage>
</organism>
<keyword evidence="8 16" id="KW-0812">Transmembrane</keyword>
<dbReference type="Pfam" id="PF01066">
    <property type="entry name" value="CDP-OH_P_transf"/>
    <property type="match status" value="1"/>
</dbReference>
<comment type="subcellular location">
    <subcellularLocation>
        <location evidence="2">Endomembrane system</location>
        <topology evidence="2">Multi-pass membrane protein</topology>
    </subcellularLocation>
</comment>
<dbReference type="PROSITE" id="PS00379">
    <property type="entry name" value="CDP_ALCOHOL_P_TRANSF"/>
    <property type="match status" value="1"/>
</dbReference>
<comment type="similarity">
    <text evidence="3 15">Belongs to the CDP-alcohol phosphatidyltransferase class-I family.</text>
</comment>
<dbReference type="InterPro" id="IPR043130">
    <property type="entry name" value="CDP-OH_PTrfase_TM_dom"/>
</dbReference>
<accession>A0A9X7W0J9</accession>
<dbReference type="InterPro" id="IPR050324">
    <property type="entry name" value="CDP-alcohol_PTase-I"/>
</dbReference>
<keyword evidence="11 16" id="KW-0472">Membrane</keyword>
<evidence type="ECO:0000256" key="15">
    <source>
        <dbReference type="RuleBase" id="RU003750"/>
    </source>
</evidence>
<dbReference type="InterPro" id="IPR000462">
    <property type="entry name" value="CDP-OH_P_trans"/>
</dbReference>
<dbReference type="InterPro" id="IPR004533">
    <property type="entry name" value="CDP-diaglyc--ser_O-PTrfase"/>
</dbReference>
<evidence type="ECO:0000256" key="6">
    <source>
        <dbReference type="ARBA" id="ARBA00022516"/>
    </source>
</evidence>
<feature type="transmembrane region" description="Helical" evidence="16">
    <location>
        <begin position="121"/>
        <end position="140"/>
    </location>
</feature>
<dbReference type="PANTHER" id="PTHR14269:SF61">
    <property type="entry name" value="CDP-DIACYLGLYCEROL--SERINE O-PHOSPHATIDYLTRANSFERASE"/>
    <property type="match status" value="1"/>
</dbReference>
<keyword evidence="9 16" id="KW-1133">Transmembrane helix</keyword>
<dbReference type="RefSeq" id="WP_206657308.1">
    <property type="nucleotide sequence ID" value="NZ_CP071182.1"/>
</dbReference>
<evidence type="ECO:0000256" key="4">
    <source>
        <dbReference type="ARBA" id="ARBA00013174"/>
    </source>
</evidence>
<feature type="transmembrane region" description="Helical" evidence="16">
    <location>
        <begin position="200"/>
        <end position="218"/>
    </location>
</feature>
<dbReference type="EMBL" id="CP071182">
    <property type="protein sequence ID" value="QSO47967.1"/>
    <property type="molecule type" value="Genomic_DNA"/>
</dbReference>
<comment type="catalytic activity">
    <reaction evidence="1">
        <text>a CDP-1,2-diacyl-sn-glycerol + L-serine = a 1,2-diacyl-sn-glycero-3-phospho-L-serine + CMP + H(+)</text>
        <dbReference type="Rhea" id="RHEA:16913"/>
        <dbReference type="ChEBI" id="CHEBI:15378"/>
        <dbReference type="ChEBI" id="CHEBI:33384"/>
        <dbReference type="ChEBI" id="CHEBI:57262"/>
        <dbReference type="ChEBI" id="CHEBI:58332"/>
        <dbReference type="ChEBI" id="CHEBI:60377"/>
        <dbReference type="EC" id="2.7.8.8"/>
    </reaction>
</comment>
<evidence type="ECO:0000256" key="5">
    <source>
        <dbReference type="ARBA" id="ARBA00017171"/>
    </source>
</evidence>
<dbReference type="EC" id="2.7.8.8" evidence="4"/>
<keyword evidence="10" id="KW-0443">Lipid metabolism</keyword>
<dbReference type="GO" id="GO:0003882">
    <property type="term" value="F:CDP-diacylglycerol-serine O-phosphatidyltransferase activity"/>
    <property type="evidence" value="ECO:0007669"/>
    <property type="project" value="UniProtKB-EC"/>
</dbReference>
<proteinExistence type="inferred from homology"/>
<evidence type="ECO:0000256" key="14">
    <source>
        <dbReference type="ARBA" id="ARBA00032361"/>
    </source>
</evidence>
<dbReference type="Gene3D" id="1.20.120.1760">
    <property type="match status" value="1"/>
</dbReference>
<dbReference type="NCBIfam" id="TIGR00473">
    <property type="entry name" value="pssA"/>
    <property type="match status" value="1"/>
</dbReference>
<evidence type="ECO:0000256" key="12">
    <source>
        <dbReference type="ARBA" id="ARBA00023209"/>
    </source>
</evidence>